<name>A0A8C9RGS3_SCLFO</name>
<dbReference type="Gene3D" id="6.10.140.2100">
    <property type="match status" value="1"/>
</dbReference>
<feature type="chain" id="PRO_5034634060" description="Globin family profile domain-containing protein" evidence="1">
    <location>
        <begin position="16"/>
        <end position="116"/>
    </location>
</feature>
<sequence>MTFWLSSSLLAVVCSQNTQKLFLKFAHTPPCELDANTAVEQHGAVVLRKVGELLKAEETGLHNFKLVTVNDRVQLLATKAGLDTDGQSALRNVVDVVIADADRFYEFGFQGGTSAE</sequence>
<organism evidence="2 3">
    <name type="scientific">Scleropages formosus</name>
    <name type="common">Asian bonytongue</name>
    <name type="synonym">Osteoglossum formosum</name>
    <dbReference type="NCBI Taxonomy" id="113540"/>
    <lineage>
        <taxon>Eukaryota</taxon>
        <taxon>Metazoa</taxon>
        <taxon>Chordata</taxon>
        <taxon>Craniata</taxon>
        <taxon>Vertebrata</taxon>
        <taxon>Euteleostomi</taxon>
        <taxon>Actinopterygii</taxon>
        <taxon>Neopterygii</taxon>
        <taxon>Teleostei</taxon>
        <taxon>Osteoglossocephala</taxon>
        <taxon>Osteoglossomorpha</taxon>
        <taxon>Osteoglossiformes</taxon>
        <taxon>Osteoglossidae</taxon>
        <taxon>Scleropages</taxon>
    </lineage>
</organism>
<protein>
    <recommendedName>
        <fullName evidence="4">Globin family profile domain-containing protein</fullName>
    </recommendedName>
</protein>
<dbReference type="Proteomes" id="UP000694397">
    <property type="component" value="Chromosome 20"/>
</dbReference>
<keyword evidence="1" id="KW-0732">Signal</keyword>
<accession>A0A8C9RGS3</accession>
<evidence type="ECO:0000313" key="3">
    <source>
        <dbReference type="Proteomes" id="UP000694397"/>
    </source>
</evidence>
<reference evidence="2 3" key="1">
    <citation type="submission" date="2019-04" db="EMBL/GenBank/DDBJ databases">
        <authorList>
            <consortium name="Wellcome Sanger Institute Data Sharing"/>
        </authorList>
    </citation>
    <scope>NUCLEOTIDE SEQUENCE [LARGE SCALE GENOMIC DNA]</scope>
</reference>
<evidence type="ECO:0000256" key="1">
    <source>
        <dbReference type="SAM" id="SignalP"/>
    </source>
</evidence>
<dbReference type="AlphaFoldDB" id="A0A8C9RGS3"/>
<dbReference type="Ensembl" id="ENSSFOT00015018887.2">
    <property type="protein sequence ID" value="ENSSFOP00015018675.1"/>
    <property type="gene ID" value="ENSSFOG00015011469.2"/>
</dbReference>
<feature type="signal peptide" evidence="1">
    <location>
        <begin position="1"/>
        <end position="15"/>
    </location>
</feature>
<dbReference type="OrthoDB" id="6344802at2759"/>
<keyword evidence="3" id="KW-1185">Reference proteome</keyword>
<evidence type="ECO:0000313" key="2">
    <source>
        <dbReference type="Ensembl" id="ENSSFOP00015018675.1"/>
    </source>
</evidence>
<reference evidence="2" key="3">
    <citation type="submission" date="2025-09" db="UniProtKB">
        <authorList>
            <consortium name="Ensembl"/>
        </authorList>
    </citation>
    <scope>IDENTIFICATION</scope>
</reference>
<evidence type="ECO:0008006" key="4">
    <source>
        <dbReference type="Google" id="ProtNLM"/>
    </source>
</evidence>
<reference evidence="2" key="2">
    <citation type="submission" date="2025-08" db="UniProtKB">
        <authorList>
            <consortium name="Ensembl"/>
        </authorList>
    </citation>
    <scope>IDENTIFICATION</scope>
</reference>
<proteinExistence type="predicted"/>